<comment type="subcellular location">
    <subcellularLocation>
        <location evidence="1">Nucleus</location>
    </subcellularLocation>
</comment>
<accession>A0A8D8YQ60</accession>
<evidence type="ECO:0000259" key="8">
    <source>
        <dbReference type="PROSITE" id="PS50157"/>
    </source>
</evidence>
<sequence>MSAPEENFDGICLEPIFDSDCHFLLEPDPNDSICKICGEAYDEADPKAIVRHVTASHICGTNQNQCAICGKGYIDKKGVVRHLLNFHLEYRPHKCDFCGIEFARGDRLRRHLAAIHKMGKQEKVPPRCELCGKQFSRKLVS</sequence>
<evidence type="ECO:0000256" key="6">
    <source>
        <dbReference type="ARBA" id="ARBA00023242"/>
    </source>
</evidence>
<feature type="domain" description="C2H2-type" evidence="8">
    <location>
        <begin position="64"/>
        <end position="92"/>
    </location>
</feature>
<evidence type="ECO:0000256" key="5">
    <source>
        <dbReference type="ARBA" id="ARBA00022833"/>
    </source>
</evidence>
<evidence type="ECO:0000256" key="3">
    <source>
        <dbReference type="ARBA" id="ARBA00022737"/>
    </source>
</evidence>
<name>A0A8D8YQ60_9HEMI</name>
<dbReference type="PROSITE" id="PS50157">
    <property type="entry name" value="ZINC_FINGER_C2H2_2"/>
    <property type="match status" value="2"/>
</dbReference>
<keyword evidence="6" id="KW-0539">Nucleus</keyword>
<dbReference type="Gene3D" id="3.30.160.60">
    <property type="entry name" value="Classic Zinc Finger"/>
    <property type="match status" value="2"/>
</dbReference>
<dbReference type="GO" id="GO:0005634">
    <property type="term" value="C:nucleus"/>
    <property type="evidence" value="ECO:0007669"/>
    <property type="project" value="UniProtKB-SubCell"/>
</dbReference>
<dbReference type="InterPro" id="IPR050888">
    <property type="entry name" value="ZnF_C2H2-type_TF"/>
</dbReference>
<dbReference type="PANTHER" id="PTHR24406">
    <property type="entry name" value="TRANSCRIPTIONAL REPRESSOR CTCFL-RELATED"/>
    <property type="match status" value="1"/>
</dbReference>
<evidence type="ECO:0000256" key="7">
    <source>
        <dbReference type="PROSITE-ProRule" id="PRU00042"/>
    </source>
</evidence>
<evidence type="ECO:0000256" key="2">
    <source>
        <dbReference type="ARBA" id="ARBA00022723"/>
    </source>
</evidence>
<dbReference type="GO" id="GO:0008270">
    <property type="term" value="F:zinc ion binding"/>
    <property type="evidence" value="ECO:0007669"/>
    <property type="project" value="UniProtKB-KW"/>
</dbReference>
<evidence type="ECO:0000256" key="1">
    <source>
        <dbReference type="ARBA" id="ARBA00004123"/>
    </source>
</evidence>
<dbReference type="AlphaFoldDB" id="A0A8D8YQ60"/>
<keyword evidence="4 7" id="KW-0863">Zinc-finger</keyword>
<feature type="domain" description="C2H2-type" evidence="8">
    <location>
        <begin position="93"/>
        <end position="121"/>
    </location>
</feature>
<organism evidence="9">
    <name type="scientific">Cacopsylla melanoneura</name>
    <dbReference type="NCBI Taxonomy" id="428564"/>
    <lineage>
        <taxon>Eukaryota</taxon>
        <taxon>Metazoa</taxon>
        <taxon>Ecdysozoa</taxon>
        <taxon>Arthropoda</taxon>
        <taxon>Hexapoda</taxon>
        <taxon>Insecta</taxon>
        <taxon>Pterygota</taxon>
        <taxon>Neoptera</taxon>
        <taxon>Paraneoptera</taxon>
        <taxon>Hemiptera</taxon>
        <taxon>Sternorrhyncha</taxon>
        <taxon>Psylloidea</taxon>
        <taxon>Psyllidae</taxon>
        <taxon>Psyllinae</taxon>
        <taxon>Cacopsylla</taxon>
    </lineage>
</organism>
<keyword evidence="5" id="KW-0862">Zinc</keyword>
<dbReference type="SUPFAM" id="SSF57667">
    <property type="entry name" value="beta-beta-alpha zinc fingers"/>
    <property type="match status" value="1"/>
</dbReference>
<keyword evidence="2" id="KW-0479">Metal-binding</keyword>
<protein>
    <submittedName>
        <fullName evidence="9">Hypermethylated in cancer 2 protein</fullName>
    </submittedName>
</protein>
<dbReference type="InterPro" id="IPR036236">
    <property type="entry name" value="Znf_C2H2_sf"/>
</dbReference>
<dbReference type="SMART" id="SM00355">
    <property type="entry name" value="ZnF_C2H2"/>
    <property type="match status" value="3"/>
</dbReference>
<dbReference type="EMBL" id="HBUF01387080">
    <property type="protein sequence ID" value="CAG6732516.1"/>
    <property type="molecule type" value="Transcribed_RNA"/>
</dbReference>
<dbReference type="InterPro" id="IPR013087">
    <property type="entry name" value="Znf_C2H2_type"/>
</dbReference>
<keyword evidence="3" id="KW-0677">Repeat</keyword>
<evidence type="ECO:0000256" key="4">
    <source>
        <dbReference type="ARBA" id="ARBA00022771"/>
    </source>
</evidence>
<dbReference type="PROSITE" id="PS00028">
    <property type="entry name" value="ZINC_FINGER_C2H2_1"/>
    <property type="match status" value="2"/>
</dbReference>
<reference evidence="9" key="1">
    <citation type="submission" date="2021-05" db="EMBL/GenBank/DDBJ databases">
        <authorList>
            <person name="Alioto T."/>
            <person name="Alioto T."/>
            <person name="Gomez Garrido J."/>
        </authorList>
    </citation>
    <scope>NUCLEOTIDE SEQUENCE</scope>
</reference>
<evidence type="ECO:0000313" key="9">
    <source>
        <dbReference type="EMBL" id="CAG6732516.1"/>
    </source>
</evidence>
<proteinExistence type="predicted"/>